<dbReference type="InterPro" id="IPR029039">
    <property type="entry name" value="Flavoprotein-like_sf"/>
</dbReference>
<protein>
    <submittedName>
        <fullName evidence="1">NAD(P)H-dependent FMN reductase</fullName>
    </submittedName>
</protein>
<accession>A0ABU0D8W9</accession>
<comment type="caution">
    <text evidence="1">The sequence shown here is derived from an EMBL/GenBank/DDBJ whole genome shotgun (WGS) entry which is preliminary data.</text>
</comment>
<reference evidence="1 2" key="1">
    <citation type="submission" date="2023-07" db="EMBL/GenBank/DDBJ databases">
        <title>Genomic Encyclopedia of Type Strains, Phase IV (KMG-IV): sequencing the most valuable type-strain genomes for metagenomic binning, comparative biology and taxonomic classification.</title>
        <authorList>
            <person name="Goeker M."/>
        </authorList>
    </citation>
    <scope>NUCLEOTIDE SEQUENCE [LARGE SCALE GENOMIC DNA]</scope>
    <source>
        <strain evidence="1 2">DSM 27848</strain>
    </source>
</reference>
<evidence type="ECO:0000313" key="2">
    <source>
        <dbReference type="Proteomes" id="UP001232343"/>
    </source>
</evidence>
<organism evidence="1 2">
    <name type="scientific">Lederbergia wuyishanensis</name>
    <dbReference type="NCBI Taxonomy" id="1347903"/>
    <lineage>
        <taxon>Bacteria</taxon>
        <taxon>Bacillati</taxon>
        <taxon>Bacillota</taxon>
        <taxon>Bacilli</taxon>
        <taxon>Bacillales</taxon>
        <taxon>Bacillaceae</taxon>
        <taxon>Lederbergia</taxon>
    </lineage>
</organism>
<name>A0ABU0D8W9_9BACI</name>
<dbReference type="Proteomes" id="UP001232343">
    <property type="component" value="Unassembled WGS sequence"/>
</dbReference>
<gene>
    <name evidence="1" type="ORF">J2S14_003703</name>
</gene>
<dbReference type="Gene3D" id="3.40.50.360">
    <property type="match status" value="1"/>
</dbReference>
<dbReference type="SUPFAM" id="SSF52218">
    <property type="entry name" value="Flavoproteins"/>
    <property type="match status" value="1"/>
</dbReference>
<sequence length="90" mass="9775">MERVFLGKAVMPLGVSTGMLGTIRAQLHLREILSAPGVQAKILSPGGNEVLVNFAAQKFDENTGKLVDDTTLSFLDDKVEKFIELIMSGR</sequence>
<evidence type="ECO:0000313" key="1">
    <source>
        <dbReference type="EMBL" id="MDQ0344859.1"/>
    </source>
</evidence>
<dbReference type="EMBL" id="JAUSUO010000011">
    <property type="protein sequence ID" value="MDQ0344859.1"/>
    <property type="molecule type" value="Genomic_DNA"/>
</dbReference>
<proteinExistence type="predicted"/>
<keyword evidence="2" id="KW-1185">Reference proteome</keyword>